<keyword evidence="8" id="KW-1185">Reference proteome</keyword>
<comment type="caution">
    <text evidence="7">The sequence shown here is derived from an EMBL/GenBank/DDBJ whole genome shotgun (WGS) entry which is preliminary data.</text>
</comment>
<evidence type="ECO:0000313" key="8">
    <source>
        <dbReference type="Proteomes" id="UP000655225"/>
    </source>
</evidence>
<dbReference type="SMART" id="SM00369">
    <property type="entry name" value="LRR_TYP"/>
    <property type="match status" value="10"/>
</dbReference>
<dbReference type="Proteomes" id="UP000655225">
    <property type="component" value="Unassembled WGS sequence"/>
</dbReference>
<evidence type="ECO:0000259" key="6">
    <source>
        <dbReference type="PROSITE" id="PS50104"/>
    </source>
</evidence>
<dbReference type="InterPro" id="IPR001611">
    <property type="entry name" value="Leu-rich_rpt"/>
</dbReference>
<accession>A0A834ZMU1</accession>
<evidence type="ECO:0000256" key="3">
    <source>
        <dbReference type="ARBA" id="ARBA00022821"/>
    </source>
</evidence>
<dbReference type="SUPFAM" id="SSF52200">
    <property type="entry name" value="Toll/Interleukin receptor TIR domain"/>
    <property type="match status" value="1"/>
</dbReference>
<evidence type="ECO:0000313" key="7">
    <source>
        <dbReference type="EMBL" id="KAF8407993.1"/>
    </source>
</evidence>
<reference evidence="7 8" key="1">
    <citation type="submission" date="2020-04" db="EMBL/GenBank/DDBJ databases">
        <title>Plant Genome Project.</title>
        <authorList>
            <person name="Zhang R.-G."/>
        </authorList>
    </citation>
    <scope>NUCLEOTIDE SEQUENCE [LARGE SCALE GENOMIC DNA]</scope>
    <source>
        <strain evidence="7">YNK0</strain>
        <tissue evidence="7">Leaf</tissue>
    </source>
</reference>
<dbReference type="GO" id="GO:0051707">
    <property type="term" value="P:response to other organism"/>
    <property type="evidence" value="ECO:0007669"/>
    <property type="project" value="UniProtKB-ARBA"/>
</dbReference>
<dbReference type="InterPro" id="IPR000157">
    <property type="entry name" value="TIR_dom"/>
</dbReference>
<dbReference type="Gene3D" id="3.40.50.300">
    <property type="entry name" value="P-loop containing nucleotide triphosphate hydrolases"/>
    <property type="match status" value="3"/>
</dbReference>
<keyword evidence="3" id="KW-0611">Plant defense</keyword>
<dbReference type="InterPro" id="IPR002182">
    <property type="entry name" value="NB-ARC"/>
</dbReference>
<proteinExistence type="predicted"/>
<feature type="domain" description="TIR" evidence="6">
    <location>
        <begin position="19"/>
        <end position="179"/>
    </location>
</feature>
<dbReference type="OrthoDB" id="1357022at2759"/>
<keyword evidence="4" id="KW-0520">NAD</keyword>
<dbReference type="GO" id="GO:0043531">
    <property type="term" value="F:ADP binding"/>
    <property type="evidence" value="ECO:0007669"/>
    <property type="project" value="InterPro"/>
</dbReference>
<dbReference type="Pfam" id="PF23282">
    <property type="entry name" value="WHD_ROQ1"/>
    <property type="match status" value="2"/>
</dbReference>
<dbReference type="Pfam" id="PF23598">
    <property type="entry name" value="LRR_14"/>
    <property type="match status" value="2"/>
</dbReference>
<dbReference type="OMA" id="YLRMKNC"/>
<protein>
    <recommendedName>
        <fullName evidence="6">TIR domain-containing protein</fullName>
    </recommendedName>
</protein>
<evidence type="ECO:0000256" key="1">
    <source>
        <dbReference type="ARBA" id="ARBA00022614"/>
    </source>
</evidence>
<dbReference type="InterPro" id="IPR032675">
    <property type="entry name" value="LRR_dom_sf"/>
</dbReference>
<dbReference type="InterPro" id="IPR003591">
    <property type="entry name" value="Leu-rich_rpt_typical-subtyp"/>
</dbReference>
<dbReference type="InterPro" id="IPR036390">
    <property type="entry name" value="WH_DNA-bd_sf"/>
</dbReference>
<evidence type="ECO:0000256" key="2">
    <source>
        <dbReference type="ARBA" id="ARBA00022737"/>
    </source>
</evidence>
<dbReference type="Gene3D" id="3.80.10.10">
    <property type="entry name" value="Ribonuclease Inhibitor"/>
    <property type="match status" value="6"/>
</dbReference>
<dbReference type="SMART" id="SM00255">
    <property type="entry name" value="TIR"/>
    <property type="match status" value="1"/>
</dbReference>
<name>A0A834ZMU1_TETSI</name>
<dbReference type="InterPro" id="IPR042197">
    <property type="entry name" value="Apaf_helical"/>
</dbReference>
<keyword evidence="2" id="KW-0677">Repeat</keyword>
<evidence type="ECO:0000256" key="4">
    <source>
        <dbReference type="ARBA" id="ARBA00023027"/>
    </source>
</evidence>
<feature type="compositionally biased region" description="Acidic residues" evidence="5">
    <location>
        <begin position="1397"/>
        <end position="1410"/>
    </location>
</feature>
<dbReference type="Pfam" id="PF00560">
    <property type="entry name" value="LRR_1"/>
    <property type="match status" value="2"/>
</dbReference>
<dbReference type="InterPro" id="IPR027417">
    <property type="entry name" value="P-loop_NTPase"/>
</dbReference>
<dbReference type="InterPro" id="IPR058192">
    <property type="entry name" value="WHD_ROQ1-like"/>
</dbReference>
<organism evidence="7 8">
    <name type="scientific">Tetracentron sinense</name>
    <name type="common">Spur-leaf</name>
    <dbReference type="NCBI Taxonomy" id="13715"/>
    <lineage>
        <taxon>Eukaryota</taxon>
        <taxon>Viridiplantae</taxon>
        <taxon>Streptophyta</taxon>
        <taxon>Embryophyta</taxon>
        <taxon>Tracheophyta</taxon>
        <taxon>Spermatophyta</taxon>
        <taxon>Magnoliopsida</taxon>
        <taxon>Trochodendrales</taxon>
        <taxon>Trochodendraceae</taxon>
        <taxon>Tetracentron</taxon>
    </lineage>
</organism>
<dbReference type="InterPro" id="IPR044974">
    <property type="entry name" value="Disease_R_plants"/>
</dbReference>
<dbReference type="GO" id="GO:0006952">
    <property type="term" value="P:defense response"/>
    <property type="evidence" value="ECO:0007669"/>
    <property type="project" value="UniProtKB-KW"/>
</dbReference>
<dbReference type="Gene3D" id="1.10.8.430">
    <property type="entry name" value="Helical domain of apoptotic protease-activating factors"/>
    <property type="match status" value="1"/>
</dbReference>
<dbReference type="SUPFAM" id="SSF52540">
    <property type="entry name" value="P-loop containing nucleoside triphosphate hydrolases"/>
    <property type="match status" value="2"/>
</dbReference>
<dbReference type="InterPro" id="IPR055414">
    <property type="entry name" value="LRR_R13L4/SHOC2-like"/>
</dbReference>
<feature type="region of interest" description="Disordered" evidence="5">
    <location>
        <begin position="1397"/>
        <end position="1417"/>
    </location>
</feature>
<dbReference type="PANTHER" id="PTHR11017:SF385">
    <property type="entry name" value="DISEASE RESISTANCE PROTEIN (TIR-NBS-LRR CLASS)-RELATED"/>
    <property type="match status" value="1"/>
</dbReference>
<keyword evidence="1" id="KW-0433">Leucine-rich repeat</keyword>
<dbReference type="PANTHER" id="PTHR11017">
    <property type="entry name" value="LEUCINE-RICH REPEAT-CONTAINING PROTEIN"/>
    <property type="match status" value="1"/>
</dbReference>
<dbReference type="Pfam" id="PF01582">
    <property type="entry name" value="TIR"/>
    <property type="match status" value="2"/>
</dbReference>
<dbReference type="GO" id="GO:0007165">
    <property type="term" value="P:signal transduction"/>
    <property type="evidence" value="ECO:0007669"/>
    <property type="project" value="InterPro"/>
</dbReference>
<dbReference type="InterPro" id="IPR003593">
    <property type="entry name" value="AAA+_ATPase"/>
</dbReference>
<dbReference type="InterPro" id="IPR035897">
    <property type="entry name" value="Toll_tir_struct_dom_sf"/>
</dbReference>
<dbReference type="PRINTS" id="PR00364">
    <property type="entry name" value="DISEASERSIST"/>
</dbReference>
<sequence length="2418" mass="273703">MDDNDGDSSTSMSSPSFKFRWDVFLSFRGEDTRGNITERLYSELVRNGIRTFMDDPELERGEEISPGLLTAIEDSATSIAVISKNYANSHWCLDELATILERRRLILPVFFDVDPSDVRRQKGPFEDDFRYLEQRFGEEKVVRWRKAMEKVGGIPGWRSKIRSEKQLIQSLVKEILSKLSNIPLGVAKHPIGINARVEELMRILDVKSNGVRVVGFHGMGGIGKTTLAKAIYNKSFVQFEHHSFITNIKETSRKHNGLIFLQNKLIRDLFPSDVSIDSIVDDVNRGVDLIKEKIHEERVLVVLDDVDNARQLDALAGQRDWFYEGSRIIITTSDIKILTKPFVNEIYELKELSSSESLQLFSYHAFGREKPTKALMHLSEQIISLIRGLPLALEVFGAFLFDKRKIEWKDALEKLKQICPGNLQEVLKISFDGLDEQEKCIFLDIACFFVKMDMKRDYAIDILRGCDFNAEIAFTVLTAKSLIRIIDNDTLWMHDQLRDMGRQIVREESIGDLGKRSRLWVHDEIMKVLKDETWYTLGLKGLGIKVQTPSGASYDQGTRSIQGIIFDFEEKHGKKDISSEQISKVIFRRRPDFTSTISYVKEKFKIFFDCEAENEKEVKLCTKPFEPMKNLRLLQINHVNLVGNFEFVPAALRWLQWKGCPLEALPSDFCPRELAVLDLSESKIKRVWGQIWRGRYKMAERLMVMNLHGCYNLTTTPDLSGYQVLEKLILERCTGLLEIHKSIGDVRSLLHLNLKDCSNLMAFPDDISGLRRLEILILSGCSKLNELPKGLSSMKSLRELLLDETSIVKLPDSISRLKKLERLSLNFCLSLRQLPISIGKLGSLRELSLNDSALEKLPDSFGSLTDLKFLSLMRCRSLNIIPESIGKLESLLELLLDGCPIKELPTTIGSLSHLKYLSVDSCRFLSELPNSIGGLASLLRLRLDSTPITELPDQIGTLNMLEKLEMRNCEMLRCLPDSIGKMFSLTTFILDNSIIKELPESIGLLEKLEIFRGNNCKQLSRLPASIGKLKCLKKLIIMESGVTELPAEFGMLSSLKELKMGRPPHLEWPQNMGGHSGLTVLSAEENPKHSVSPTSFSSLSLLQILDARSCNISGKIPDDFEKLSSLETLELGHNNFCSLPSSLRGLSILKKLSLPNCIELKSLPPLPSSLTHVNVSNCTALEIISDLSNLENLQELCLTNCKQVMDIPGLECLKSLKRTLVVPICALWLQNTLGILYKHNAHACTHMHEVVSNDMVQLQVALKHLRNLSVPGNQIPNWFIQEELSFSSRKNRDIKGVIICVVISLDQQKQDDFRDKLPAVVDIETKILRENKAIFTTTLYLLGAPKTDEDQVYFFRYLNFNLLVSLLKDGEKIQVTMQNPPLELMKYGIHLVFEDDDDDTDHDDDEESPDETQQSVPEKLAKFFSSSDGVWSSDSGYCLGILQSFLGKRNGRRRRLFNVDVISVIQIPLGCLLELAKTRATTSRSVSTASSYGMESVRSVITRDWREERYWNAVEVDPSDVRRQKGPFEEGFRSLEERLGEEKVVRWRKAMEKAGGISGWDSRLWSESELIQSLVKKILIKLSNIPLGVAKHPIGINTCVEELMNILDVKSNGVRIVGFHGMGGIGKTTLQRLFIIKLLFNLNTAASFQISEKLRDNAMVNRGIVLIKEKIHEERVLVVLDDVDDASQLDALAGRRDWFYEGSRIIITTRDIKVLMKPFVNEIYEVKELRSSESLQLFSYHAFGREKPTEAFMHPSEQIISLTGGLPLALEVFGNVQGVLKISFDGLDEQEKRIFLDIACIFVKIDMKRDYAIDKLKGCGFNAEIAFTVLTAKSLIRIIDNNTLWMHDQLRDMGRQIVREASIGDLGKRSRLWNHDKIVKVLKDETGTRSIQGIIFNFEENCKKVTRSEQISKVTLRRMPNLSSTISYFKEKFKMFFDCEAEEEEEEKLCTKPFEPMKNLRLLQINHVKLEGKLELVPAELKWLQWKGCPLEALPSDFCPRELAVLDLSESKIKRVWSQRSGGGYKMPERLMVVNLLGLLEIHKSNGDVRSLLHLNLKDCSNLIKFPDDTSGLRHLEILILSGCSKFEELPQDLSSMKSLRELLVDGTSIVKLPDSISRLKNLERLSLNACRCGSLNVIPDSIGKLKSLLELLLDGCPIKELPSTIGSLSHLKQLSVARSQFLSKLPDSMGGLASLLELCLDRTPITELPDQIGTLNMLEKLEMRNCEMLRCLPDSIGNMLSLTTFILDNAVIKELPESIGLLEKLEIFRVNNCKQLSRLPASIGKLKFLQQFLIVESGVTELPGEFGMLSSLKELKMGKRPHLEWPENMGEQPGLTVLSAQENPKHTVSPTSFSSLCLLQILDACSCKISGIIPDDFEKLSSLETLELGHNNFCSLPSSLRIHPCGCYKLYCIGKYI</sequence>
<dbReference type="Pfam" id="PF00931">
    <property type="entry name" value="NB-ARC"/>
    <property type="match status" value="2"/>
</dbReference>
<dbReference type="Gene3D" id="3.40.50.10140">
    <property type="entry name" value="Toll/interleukin-1 receptor homology (TIR) domain"/>
    <property type="match status" value="2"/>
</dbReference>
<dbReference type="PROSITE" id="PS50104">
    <property type="entry name" value="TIR"/>
    <property type="match status" value="1"/>
</dbReference>
<dbReference type="SUPFAM" id="SSF46785">
    <property type="entry name" value="Winged helix' DNA-binding domain"/>
    <property type="match status" value="1"/>
</dbReference>
<dbReference type="SMART" id="SM00382">
    <property type="entry name" value="AAA"/>
    <property type="match status" value="2"/>
</dbReference>
<evidence type="ECO:0000256" key="5">
    <source>
        <dbReference type="SAM" id="MobiDB-lite"/>
    </source>
</evidence>
<dbReference type="FunFam" id="3.40.50.10140:FF:000007">
    <property type="entry name" value="Disease resistance protein (TIR-NBS-LRR class)"/>
    <property type="match status" value="1"/>
</dbReference>
<dbReference type="SUPFAM" id="SSF52058">
    <property type="entry name" value="L domain-like"/>
    <property type="match status" value="4"/>
</dbReference>
<gene>
    <name evidence="7" type="ORF">HHK36_007133</name>
</gene>
<dbReference type="EMBL" id="JABCRI010000004">
    <property type="protein sequence ID" value="KAF8407993.1"/>
    <property type="molecule type" value="Genomic_DNA"/>
</dbReference>